<gene>
    <name evidence="1" type="ORF">HHL09_26235</name>
</gene>
<evidence type="ECO:0000313" key="2">
    <source>
        <dbReference type="Proteomes" id="UP000501812"/>
    </source>
</evidence>
<protein>
    <submittedName>
        <fullName evidence="1">Uncharacterized protein</fullName>
    </submittedName>
</protein>
<evidence type="ECO:0000313" key="1">
    <source>
        <dbReference type="EMBL" id="QJE99130.1"/>
    </source>
</evidence>
<sequence length="162" mass="17102">MAKTLQSVQYAAQLAAALDFSDRINDKRQVSGEVQYSFLDVAPTVDNAATDVIDLLRLPDGAIVIPELSKVIVTDDMSSGAVAFHIGDVLDADRYAVAINCASVGTVEFLSGVLPDGYTNRHKVVDTGAAASSTNLVKLTLATYGATVEPGAFRVLLAWKSL</sequence>
<organism evidence="1 2">
    <name type="scientific">Luteolibacter luteus</name>
    <dbReference type="NCBI Taxonomy" id="2728835"/>
    <lineage>
        <taxon>Bacteria</taxon>
        <taxon>Pseudomonadati</taxon>
        <taxon>Verrucomicrobiota</taxon>
        <taxon>Verrucomicrobiia</taxon>
        <taxon>Verrucomicrobiales</taxon>
        <taxon>Verrucomicrobiaceae</taxon>
        <taxon>Luteolibacter</taxon>
    </lineage>
</organism>
<keyword evidence="2" id="KW-1185">Reference proteome</keyword>
<dbReference type="AlphaFoldDB" id="A0A858RSF9"/>
<dbReference type="KEGG" id="luo:HHL09_26235"/>
<dbReference type="RefSeq" id="WP_169457616.1">
    <property type="nucleotide sequence ID" value="NZ_CP051774.1"/>
</dbReference>
<reference evidence="1 2" key="1">
    <citation type="submission" date="2020-04" db="EMBL/GenBank/DDBJ databases">
        <title>Luteolibacter sp. G-1-1-1 isolated from soil.</title>
        <authorList>
            <person name="Dahal R.H."/>
        </authorList>
    </citation>
    <scope>NUCLEOTIDE SEQUENCE [LARGE SCALE GENOMIC DNA]</scope>
    <source>
        <strain evidence="1 2">G-1-1-1</strain>
    </source>
</reference>
<dbReference type="EMBL" id="CP051774">
    <property type="protein sequence ID" value="QJE99130.1"/>
    <property type="molecule type" value="Genomic_DNA"/>
</dbReference>
<dbReference type="Proteomes" id="UP000501812">
    <property type="component" value="Chromosome"/>
</dbReference>
<proteinExistence type="predicted"/>
<name>A0A858RSF9_9BACT</name>
<accession>A0A858RSF9</accession>